<evidence type="ECO:0000256" key="1">
    <source>
        <dbReference type="SAM" id="MobiDB-lite"/>
    </source>
</evidence>
<accession>A0AAD6ZC57</accession>
<sequence length="398" mass="41912">MLLWPPTVSHPLHPVSPHTGCLSVRPAPPACLPHRSLPKNCALPSQSAPFTAFNTVVAVIGRPAATALCAHLIARAPHQITASIAQPWPPLAEFPGGGVWVWWIQWIDVWVCALCMANVAAPLTTTRPQQRASLSPIPSPPSPPTAACPPPAPPSGSTTAPASPRLPIPAPRTATATACPHQSKDAPVRRRRTIWHTTTPHTTSPQLPGSMYVSPSPPNPVPHAHPPRYAPLPHSTSTIPPLTTMAAAATPDHHAPYTMSAWPAFAAQLCPSPTPGPALTATARPPASAPPRPSCPALSANPFRPTSTPLRHPPTMHSRMHPVPPPPVSASAHPSSYRHTRPRPIRARTCVHLGVGRPSCSTTASYHTHCPPSYCTLPGPAATWARLCLSGCPTRPAA</sequence>
<dbReference type="EMBL" id="JARIHO010000061">
    <property type="protein sequence ID" value="KAJ7315626.1"/>
    <property type="molecule type" value="Genomic_DNA"/>
</dbReference>
<feature type="compositionally biased region" description="Low complexity" evidence="1">
    <location>
        <begin position="171"/>
        <end position="180"/>
    </location>
</feature>
<dbReference type="Proteomes" id="UP001218218">
    <property type="component" value="Unassembled WGS sequence"/>
</dbReference>
<feature type="compositionally biased region" description="Low complexity" evidence="1">
    <location>
        <begin position="277"/>
        <end position="286"/>
    </location>
</feature>
<feature type="region of interest" description="Disordered" evidence="1">
    <location>
        <begin position="276"/>
        <end position="342"/>
    </location>
</feature>
<evidence type="ECO:0000313" key="3">
    <source>
        <dbReference type="Proteomes" id="UP001218218"/>
    </source>
</evidence>
<comment type="caution">
    <text evidence="2">The sequence shown here is derived from an EMBL/GenBank/DDBJ whole genome shotgun (WGS) entry which is preliminary data.</text>
</comment>
<evidence type="ECO:0000313" key="2">
    <source>
        <dbReference type="EMBL" id="KAJ7315626.1"/>
    </source>
</evidence>
<name>A0AAD6ZC57_9AGAR</name>
<reference evidence="2" key="1">
    <citation type="submission" date="2023-03" db="EMBL/GenBank/DDBJ databases">
        <title>Massive genome expansion in bonnet fungi (Mycena s.s.) driven by repeated elements and novel gene families across ecological guilds.</title>
        <authorList>
            <consortium name="Lawrence Berkeley National Laboratory"/>
            <person name="Harder C.B."/>
            <person name="Miyauchi S."/>
            <person name="Viragh M."/>
            <person name="Kuo A."/>
            <person name="Thoen E."/>
            <person name="Andreopoulos B."/>
            <person name="Lu D."/>
            <person name="Skrede I."/>
            <person name="Drula E."/>
            <person name="Henrissat B."/>
            <person name="Morin E."/>
            <person name="Kohler A."/>
            <person name="Barry K."/>
            <person name="LaButti K."/>
            <person name="Morin E."/>
            <person name="Salamov A."/>
            <person name="Lipzen A."/>
            <person name="Mereny Z."/>
            <person name="Hegedus B."/>
            <person name="Baldrian P."/>
            <person name="Stursova M."/>
            <person name="Weitz H."/>
            <person name="Taylor A."/>
            <person name="Grigoriev I.V."/>
            <person name="Nagy L.G."/>
            <person name="Martin F."/>
            <person name="Kauserud H."/>
        </authorList>
    </citation>
    <scope>NUCLEOTIDE SEQUENCE</scope>
    <source>
        <strain evidence="2">CBHHK002</strain>
    </source>
</reference>
<keyword evidence="3" id="KW-1185">Reference proteome</keyword>
<feature type="compositionally biased region" description="Pro residues" evidence="1">
    <location>
        <begin position="137"/>
        <end position="154"/>
    </location>
</feature>
<organism evidence="2 3">
    <name type="scientific">Mycena albidolilacea</name>
    <dbReference type="NCBI Taxonomy" id="1033008"/>
    <lineage>
        <taxon>Eukaryota</taxon>
        <taxon>Fungi</taxon>
        <taxon>Dikarya</taxon>
        <taxon>Basidiomycota</taxon>
        <taxon>Agaricomycotina</taxon>
        <taxon>Agaricomycetes</taxon>
        <taxon>Agaricomycetidae</taxon>
        <taxon>Agaricales</taxon>
        <taxon>Marasmiineae</taxon>
        <taxon>Mycenaceae</taxon>
        <taxon>Mycena</taxon>
    </lineage>
</organism>
<feature type="region of interest" description="Disordered" evidence="1">
    <location>
        <begin position="130"/>
        <end position="191"/>
    </location>
</feature>
<dbReference type="AlphaFoldDB" id="A0AAD6ZC57"/>
<gene>
    <name evidence="2" type="ORF">DFH08DRAFT_971971</name>
</gene>
<protein>
    <submittedName>
        <fullName evidence="2">Uncharacterized protein</fullName>
    </submittedName>
</protein>
<proteinExistence type="predicted"/>